<evidence type="ECO:0000313" key="8">
    <source>
        <dbReference type="EMBL" id="TCL36868.1"/>
    </source>
</evidence>
<proteinExistence type="inferred from homology"/>
<dbReference type="Gene3D" id="3.50.50.60">
    <property type="entry name" value="FAD/NAD(P)-binding domain"/>
    <property type="match status" value="2"/>
</dbReference>
<evidence type="ECO:0000256" key="2">
    <source>
        <dbReference type="ARBA" id="ARBA00009130"/>
    </source>
</evidence>
<dbReference type="Pfam" id="PF02852">
    <property type="entry name" value="Pyr_redox_dim"/>
    <property type="match status" value="1"/>
</dbReference>
<dbReference type="InterPro" id="IPR036873">
    <property type="entry name" value="Rhodanese-like_dom_sf"/>
</dbReference>
<dbReference type="OrthoDB" id="9802028at2"/>
<dbReference type="AlphaFoldDB" id="A0A4R1Q6J4"/>
<dbReference type="PROSITE" id="PS50206">
    <property type="entry name" value="RHODANESE_3"/>
    <property type="match status" value="1"/>
</dbReference>
<gene>
    <name evidence="8" type="ORF">EV210_107132</name>
</gene>
<keyword evidence="9" id="KW-1185">Reference proteome</keyword>
<dbReference type="InterPro" id="IPR023753">
    <property type="entry name" value="FAD/NAD-binding_dom"/>
</dbReference>
<dbReference type="InterPro" id="IPR001763">
    <property type="entry name" value="Rhodanese-like_dom"/>
</dbReference>
<dbReference type="PANTHER" id="PTHR43429">
    <property type="entry name" value="PYRIDINE NUCLEOTIDE-DISULFIDE OXIDOREDUCTASE DOMAIN-CONTAINING"/>
    <property type="match status" value="1"/>
</dbReference>
<dbReference type="Gene3D" id="3.40.250.10">
    <property type="entry name" value="Rhodanese-like domain"/>
    <property type="match status" value="1"/>
</dbReference>
<dbReference type="SUPFAM" id="SSF52821">
    <property type="entry name" value="Rhodanese/Cell cycle control phosphatase"/>
    <property type="match status" value="1"/>
</dbReference>
<evidence type="ECO:0000256" key="3">
    <source>
        <dbReference type="ARBA" id="ARBA00022630"/>
    </source>
</evidence>
<dbReference type="InterPro" id="IPR016156">
    <property type="entry name" value="FAD/NAD-linked_Rdtase_dimer_sf"/>
</dbReference>
<accession>A0A4R1Q6J4</accession>
<comment type="caution">
    <text evidence="8">The sequence shown here is derived from an EMBL/GenBank/DDBJ whole genome shotgun (WGS) entry which is preliminary data.</text>
</comment>
<dbReference type="RefSeq" id="WP_132080448.1">
    <property type="nucleotide sequence ID" value="NZ_SLUI01000007.1"/>
</dbReference>
<name>A0A4R1Q6J4_9FIRM</name>
<keyword evidence="3" id="KW-0285">Flavoprotein</keyword>
<evidence type="ECO:0000313" key="9">
    <source>
        <dbReference type="Proteomes" id="UP000295063"/>
    </source>
</evidence>
<dbReference type="PANTHER" id="PTHR43429:SF1">
    <property type="entry name" value="NAD(P)H SULFUR OXIDOREDUCTASE (COA-DEPENDENT)"/>
    <property type="match status" value="1"/>
</dbReference>
<dbReference type="PRINTS" id="PR00368">
    <property type="entry name" value="FADPNR"/>
</dbReference>
<dbReference type="SUPFAM" id="SSF55424">
    <property type="entry name" value="FAD/NAD-linked reductases, dimerisation (C-terminal) domain"/>
    <property type="match status" value="1"/>
</dbReference>
<reference evidence="8 9" key="1">
    <citation type="submission" date="2019-03" db="EMBL/GenBank/DDBJ databases">
        <title>Genomic Encyclopedia of Type Strains, Phase IV (KMG-IV): sequencing the most valuable type-strain genomes for metagenomic binning, comparative biology and taxonomic classification.</title>
        <authorList>
            <person name="Goeker M."/>
        </authorList>
    </citation>
    <scope>NUCLEOTIDE SEQUENCE [LARGE SCALE GENOMIC DNA]</scope>
    <source>
        <strain evidence="8 9">DSM 15969</strain>
    </source>
</reference>
<dbReference type="EMBL" id="SLUI01000007">
    <property type="protein sequence ID" value="TCL36868.1"/>
    <property type="molecule type" value="Genomic_DNA"/>
</dbReference>
<dbReference type="SUPFAM" id="SSF51905">
    <property type="entry name" value="FAD/NAD(P)-binding domain"/>
    <property type="match status" value="2"/>
</dbReference>
<evidence type="ECO:0000259" key="7">
    <source>
        <dbReference type="PROSITE" id="PS50206"/>
    </source>
</evidence>
<dbReference type="InterPro" id="IPR004099">
    <property type="entry name" value="Pyr_nucl-diS_OxRdtase_dimer"/>
</dbReference>
<dbReference type="InterPro" id="IPR036188">
    <property type="entry name" value="FAD/NAD-bd_sf"/>
</dbReference>
<evidence type="ECO:0000256" key="5">
    <source>
        <dbReference type="ARBA" id="ARBA00023002"/>
    </source>
</evidence>
<keyword evidence="6" id="KW-0676">Redox-active center</keyword>
<protein>
    <submittedName>
        <fullName evidence="8">NADPH-dependent 2,4-dienoyl-CoA reductase/sulfur reductase-like enzyme</fullName>
    </submittedName>
</protein>
<evidence type="ECO:0000256" key="1">
    <source>
        <dbReference type="ARBA" id="ARBA00001974"/>
    </source>
</evidence>
<dbReference type="Pfam" id="PF07992">
    <property type="entry name" value="Pyr_redox_2"/>
    <property type="match status" value="1"/>
</dbReference>
<organism evidence="8 9">
    <name type="scientific">Anaerospora hongkongensis</name>
    <dbReference type="NCBI Taxonomy" id="244830"/>
    <lineage>
        <taxon>Bacteria</taxon>
        <taxon>Bacillati</taxon>
        <taxon>Bacillota</taxon>
        <taxon>Negativicutes</taxon>
        <taxon>Selenomonadales</taxon>
        <taxon>Sporomusaceae</taxon>
        <taxon>Anaerospora</taxon>
    </lineage>
</organism>
<evidence type="ECO:0000256" key="6">
    <source>
        <dbReference type="ARBA" id="ARBA00023284"/>
    </source>
</evidence>
<keyword evidence="5" id="KW-0560">Oxidoreductase</keyword>
<comment type="similarity">
    <text evidence="2">Belongs to the class-III pyridine nucleotide-disulfide oxidoreductase family.</text>
</comment>
<evidence type="ECO:0000256" key="4">
    <source>
        <dbReference type="ARBA" id="ARBA00022827"/>
    </source>
</evidence>
<dbReference type="InterPro" id="IPR050260">
    <property type="entry name" value="FAD-bd_OxRdtase"/>
</dbReference>
<keyword evidence="4" id="KW-0274">FAD</keyword>
<dbReference type="Proteomes" id="UP000295063">
    <property type="component" value="Unassembled WGS sequence"/>
</dbReference>
<dbReference type="SMART" id="SM00450">
    <property type="entry name" value="RHOD"/>
    <property type="match status" value="1"/>
</dbReference>
<dbReference type="CDD" id="cd00158">
    <property type="entry name" value="RHOD"/>
    <property type="match status" value="1"/>
</dbReference>
<dbReference type="GO" id="GO:0016491">
    <property type="term" value="F:oxidoreductase activity"/>
    <property type="evidence" value="ECO:0007669"/>
    <property type="project" value="UniProtKB-KW"/>
</dbReference>
<comment type="cofactor">
    <cofactor evidence="1">
        <name>FAD</name>
        <dbReference type="ChEBI" id="CHEBI:57692"/>
    </cofactor>
</comment>
<dbReference type="PRINTS" id="PR00411">
    <property type="entry name" value="PNDRDTASEI"/>
</dbReference>
<dbReference type="Pfam" id="PF00581">
    <property type="entry name" value="Rhodanese"/>
    <property type="match status" value="1"/>
</dbReference>
<sequence length="559" mass="60675">MKIVIIGGVAAGLKAAAKARRCDPHADITVVEKGNLISYGACGLPYYVEAQVDELNDLMKTPAGVLRTPEYFERVKDIRVLPRMLATAIDRENKKVSVVNLDNGEETELSYDKLVLATGAAPVRPELPGTHLANVLQFWHPQDAKTVRQGLEQGKVNEVVIIGAGLIGLEVAAALTIWGVKITVIEQKEHVFPAFLDAEIAGNVEKYLREQGIALFLNEKVTGFEGETAVTAVRTEKRAVPADLVILALGVRPNVELAKAAGIKLGITGAIAVDATLQTSDPDIYAGGDCIESTHMVSGRPAFVPMGSLANRHGRIIGENLFGRERQFKGVLQTVIVKVADLNVGKTGLTEREAKMLGYEYITVITAGHDKPHYMEDARLITVKLIAEVKTRRLLGVQAIGTGDIAKRIDVAAALLTLGSTVDDITDIELSYAPPYNSPIDNLAVAANSLLNKLEGKLKGLPPLAAQEMLRDHKTIFLDVRTTAEFKEEQLKGCSNVKHIPLGELRSRYEELNREAEIVTFCKISLRGYEAEGILEGLEFKNVKVLEGGLFSWPIAGEK</sequence>
<feature type="domain" description="Rhodanese" evidence="7">
    <location>
        <begin position="471"/>
        <end position="559"/>
    </location>
</feature>